<feature type="region of interest" description="Disordered" evidence="2">
    <location>
        <begin position="281"/>
        <end position="335"/>
    </location>
</feature>
<evidence type="ECO:0000256" key="3">
    <source>
        <dbReference type="SAM" id="Phobius"/>
    </source>
</evidence>
<feature type="compositionally biased region" description="Polar residues" evidence="2">
    <location>
        <begin position="447"/>
        <end position="466"/>
    </location>
</feature>
<dbReference type="InterPro" id="IPR000198">
    <property type="entry name" value="RhoGAP_dom"/>
</dbReference>
<evidence type="ECO:0000313" key="6">
    <source>
        <dbReference type="Proteomes" id="UP000694546"/>
    </source>
</evidence>
<dbReference type="Gene3D" id="1.10.555.10">
    <property type="entry name" value="Rho GTPase activation protein"/>
    <property type="match status" value="1"/>
</dbReference>
<evidence type="ECO:0000256" key="1">
    <source>
        <dbReference type="ARBA" id="ARBA00022468"/>
    </source>
</evidence>
<dbReference type="GO" id="GO:0007165">
    <property type="term" value="P:signal transduction"/>
    <property type="evidence" value="ECO:0007669"/>
    <property type="project" value="InterPro"/>
</dbReference>
<feature type="domain" description="Rho-GAP" evidence="4">
    <location>
        <begin position="1"/>
        <end position="233"/>
    </location>
</feature>
<keyword evidence="6" id="KW-1185">Reference proteome</keyword>
<evidence type="ECO:0000259" key="4">
    <source>
        <dbReference type="PROSITE" id="PS50238"/>
    </source>
</evidence>
<feature type="region of interest" description="Disordered" evidence="2">
    <location>
        <begin position="547"/>
        <end position="598"/>
    </location>
</feature>
<feature type="compositionally biased region" description="Basic and acidic residues" evidence="2">
    <location>
        <begin position="735"/>
        <end position="749"/>
    </location>
</feature>
<feature type="transmembrane region" description="Helical" evidence="3">
    <location>
        <begin position="25"/>
        <end position="51"/>
    </location>
</feature>
<reference evidence="5" key="1">
    <citation type="submission" date="2025-08" db="UniProtKB">
        <authorList>
            <consortium name="Ensembl"/>
        </authorList>
    </citation>
    <scope>IDENTIFICATION</scope>
</reference>
<dbReference type="PROSITE" id="PS50238">
    <property type="entry name" value="RHOGAP"/>
    <property type="match status" value="1"/>
</dbReference>
<dbReference type="Ensembl" id="ENSGMOT00000063983.1">
    <property type="protein sequence ID" value="ENSGMOP00000036272.1"/>
    <property type="gene ID" value="ENSGMOG00000036487.1"/>
</dbReference>
<dbReference type="GO" id="GO:0035313">
    <property type="term" value="P:wound healing, spreading of epidermal cells"/>
    <property type="evidence" value="ECO:0007669"/>
    <property type="project" value="TreeGrafter"/>
</dbReference>
<dbReference type="GeneTree" id="ENSGT00950000183015"/>
<dbReference type="InterPro" id="IPR008936">
    <property type="entry name" value="Rho_GTPase_activation_prot"/>
</dbReference>
<feature type="region of interest" description="Disordered" evidence="2">
    <location>
        <begin position="360"/>
        <end position="483"/>
    </location>
</feature>
<dbReference type="InterPro" id="IPR051025">
    <property type="entry name" value="RhoGAP"/>
</dbReference>
<feature type="transmembrane region" description="Helical" evidence="3">
    <location>
        <begin position="63"/>
        <end position="87"/>
    </location>
</feature>
<dbReference type="Proteomes" id="UP000694546">
    <property type="component" value="Chromosome 7"/>
</dbReference>
<keyword evidence="3" id="KW-1133">Transmembrane helix</keyword>
<keyword evidence="1" id="KW-0343">GTPase activation</keyword>
<protein>
    <recommendedName>
        <fullName evidence="4">Rho-GAP domain-containing protein</fullName>
    </recommendedName>
</protein>
<reference evidence="5" key="2">
    <citation type="submission" date="2025-09" db="UniProtKB">
        <authorList>
            <consortium name="Ensembl"/>
        </authorList>
    </citation>
    <scope>IDENTIFICATION</scope>
</reference>
<name>A0A8C5FH23_GADMO</name>
<dbReference type="GO" id="GO:1900028">
    <property type="term" value="P:negative regulation of ruffle assembly"/>
    <property type="evidence" value="ECO:0007669"/>
    <property type="project" value="TreeGrafter"/>
</dbReference>
<dbReference type="GO" id="GO:0005925">
    <property type="term" value="C:focal adhesion"/>
    <property type="evidence" value="ECO:0007669"/>
    <property type="project" value="TreeGrafter"/>
</dbReference>
<dbReference type="AlphaFoldDB" id="A0A8C5FH23"/>
<dbReference type="PANTHER" id="PTHR15228">
    <property type="entry name" value="SPERMATHECAL PHYSIOLOGY VARIANT"/>
    <property type="match status" value="1"/>
</dbReference>
<organism evidence="5 6">
    <name type="scientific">Gadus morhua</name>
    <name type="common">Atlantic cod</name>
    <dbReference type="NCBI Taxonomy" id="8049"/>
    <lineage>
        <taxon>Eukaryota</taxon>
        <taxon>Metazoa</taxon>
        <taxon>Chordata</taxon>
        <taxon>Craniata</taxon>
        <taxon>Vertebrata</taxon>
        <taxon>Euteleostomi</taxon>
        <taxon>Actinopterygii</taxon>
        <taxon>Neopterygii</taxon>
        <taxon>Teleostei</taxon>
        <taxon>Neoteleostei</taxon>
        <taxon>Acanthomorphata</taxon>
        <taxon>Zeiogadaria</taxon>
        <taxon>Gadariae</taxon>
        <taxon>Gadiformes</taxon>
        <taxon>Gadoidei</taxon>
        <taxon>Gadidae</taxon>
        <taxon>Gadus</taxon>
    </lineage>
</organism>
<proteinExistence type="predicted"/>
<dbReference type="GO" id="GO:0005096">
    <property type="term" value="F:GTPase activator activity"/>
    <property type="evidence" value="ECO:0007669"/>
    <property type="project" value="UniProtKB-KW"/>
</dbReference>
<dbReference type="SMART" id="SM00324">
    <property type="entry name" value="RhoGAP"/>
    <property type="match status" value="1"/>
</dbReference>
<dbReference type="GO" id="GO:0035021">
    <property type="term" value="P:negative regulation of Rac protein signal transduction"/>
    <property type="evidence" value="ECO:0007669"/>
    <property type="project" value="TreeGrafter"/>
</dbReference>
<feature type="compositionally biased region" description="Acidic residues" evidence="2">
    <location>
        <begin position="554"/>
        <end position="581"/>
    </location>
</feature>
<sequence>MYIFVFNMGMFADMPSSVHYLSVHYYVWVWVHVGVCLSVCVCVCVCLHVCLPVCMCVCMHVHVWVCVWVCICMCVCVCVCVCMHGNMCVCVCVCVCVCACGVASGTDVHTVASLLKLYLRLLPEPLVPYSQYQDFLLCGEQLASGRTKGLLELRGLLHDLPVANFNLLNYICQFLNEVQSFSCSNKMSCQNLATVFGPNILRAKAEDPQSIIGGAAVVQVLMLELIREHQSLFPRDAGPCPARPVGKPQDPPLTTPRPAWLPVSPCARQLSLPLIAERWGRPGSVSSLRDPGEHPSPPTHPPSKDCAQSHAADPRLPPGPKRVLGHRHTSSHPDSCLFPLPSTSFPLSPLHHQHRYHAAGLSTPQPDKQCPIGAPADKVPGLGSNEGPPGLFPAPATPSLVLQSHPPDSPAQSGALPPGHKEEEAFPWADETEEGKEVGVPPEADSGGSSEYQEDSTASVYDNLSRASPHPGTEMGDGDPFDADVAAMHLDSSLIVREGAGEEEAQHSLVSSFSFSSCELLPVDDTGDCVAECGSSRCQSLRSSPMFLSHQGSEEDDCYEEEEDSGGEDGDVEDAIDDDNPNGDLQPPNSPASCSVPSDMLLSTGSSEVFLSSGSPDPQPTQAQTEAHNVRSYLAELKQQMTRQRTEYQATISRLERCNGALEDQLAALCSRLEQHKRWHSLAEVKIRNVERARVDADRRNATLQREMEHFFKTFGEVKGGRAGRSGARRGRGGRGGERTRERRNLQSL</sequence>
<accession>A0A8C5FH23</accession>
<dbReference type="PANTHER" id="PTHR15228:SF36">
    <property type="entry name" value="RHO GTPASE-ACTIVATING PROTEIN 24-LIKE ISOFORM X1"/>
    <property type="match status" value="1"/>
</dbReference>
<keyword evidence="3" id="KW-0472">Membrane</keyword>
<dbReference type="SUPFAM" id="SSF48350">
    <property type="entry name" value="GTPase activation domain, GAP"/>
    <property type="match status" value="1"/>
</dbReference>
<evidence type="ECO:0000256" key="2">
    <source>
        <dbReference type="SAM" id="MobiDB-lite"/>
    </source>
</evidence>
<evidence type="ECO:0000313" key="5">
    <source>
        <dbReference type="Ensembl" id="ENSGMOP00000036272.1"/>
    </source>
</evidence>
<feature type="region of interest" description="Disordered" evidence="2">
    <location>
        <begin position="236"/>
        <end position="260"/>
    </location>
</feature>
<keyword evidence="3" id="KW-0812">Transmembrane</keyword>
<dbReference type="Pfam" id="PF00620">
    <property type="entry name" value="RhoGAP"/>
    <property type="match status" value="1"/>
</dbReference>
<feature type="region of interest" description="Disordered" evidence="2">
    <location>
        <begin position="716"/>
        <end position="749"/>
    </location>
</feature>